<name>A0AB37YQR6_9BACI</name>
<protein>
    <submittedName>
        <fullName evidence="1">Uncharacterized protein</fullName>
    </submittedName>
</protein>
<dbReference type="EMBL" id="FMBG01000011">
    <property type="protein sequence ID" value="SCC13339.1"/>
    <property type="molecule type" value="Genomic_DNA"/>
</dbReference>
<evidence type="ECO:0000313" key="1">
    <source>
        <dbReference type="EMBL" id="SCC13339.1"/>
    </source>
</evidence>
<comment type="caution">
    <text evidence="1">The sequence shown here is derived from an EMBL/GenBank/DDBJ whole genome shotgun (WGS) entry which is preliminary data.</text>
</comment>
<dbReference type="Proteomes" id="UP000195728">
    <property type="component" value="Unassembled WGS sequence"/>
</dbReference>
<dbReference type="AlphaFoldDB" id="A0AB37YQR6"/>
<reference evidence="1 2" key="1">
    <citation type="submission" date="2016-08" db="EMBL/GenBank/DDBJ databases">
        <authorList>
            <person name="Loux V."/>
            <person name="Rue O."/>
        </authorList>
    </citation>
    <scope>NUCLEOTIDE SEQUENCE [LARGE SCALE GENOMIC DNA]</scope>
    <source>
        <strain evidence="1 2">WSBC_10311</strain>
    </source>
</reference>
<organism evidence="1 2">
    <name type="scientific">Bacillus wiedmannii</name>
    <dbReference type="NCBI Taxonomy" id="1890302"/>
    <lineage>
        <taxon>Bacteria</taxon>
        <taxon>Bacillati</taxon>
        <taxon>Bacillota</taxon>
        <taxon>Bacilli</taxon>
        <taxon>Bacillales</taxon>
        <taxon>Bacillaceae</taxon>
        <taxon>Bacillus</taxon>
        <taxon>Bacillus cereus group</taxon>
    </lineage>
</organism>
<gene>
    <name evidence="1" type="ORF">BC10311_01740</name>
</gene>
<evidence type="ECO:0000313" key="2">
    <source>
        <dbReference type="Proteomes" id="UP000195728"/>
    </source>
</evidence>
<accession>A0AB37YQR6</accession>
<sequence length="18" mass="1873">MAGENGGISGDYLPMVVY</sequence>
<proteinExistence type="predicted"/>